<evidence type="ECO:0000313" key="4">
    <source>
        <dbReference type="Proteomes" id="UP000291116"/>
    </source>
</evidence>
<sequence>KVAAEEEARKEAEEAAASAKKAKEEAEAKAAPEIEARKIAVEVAVAETKVKTEAEAASKAKAEAEAEAKKIAEEIAVAKAKEEAEAREKAEEEAKAEAKAKMKAEEEATAKAKKESEAKAKKKAEEEAAAIAEAKKIAEEAAAANAKKAADAREKEEAAIIAKIKAEEEATATAKKRAEAEAKEKTREEIAARMKAEAEADAERKAKEELAEAQAKRAFLRTKQPAEVNRMSELERLEQEFGLGDPATEVLEKNGSYFSASENTDQYGLNEPSKDLEENGSYFSASERSDQSLDYQERISTAEVQDDFESLNIIREKHDNIEKEQSEVTARLAELGSIRELEAERQRQKEQTRAKDLLFLQEITGDSNGQMREVEETATSLEENRLDDEAYELADKLTKADEQYKPTDQVLGSTTLLMREVAGLSLKDYNSKERFFSERDAMVHAGNTLSVPVRVSSPGTIVEFSVEKKSYDFGFGITAFMDEGKVEKIKEMTSFRKKTESESIVVPAGCAPCTMQFKFANNYKTLLEKVRLGYEIRVIPPSEETIKLGRRKRAKSALELLESKLSSQREILKTSNARVADLERQAIELEKEIIEKSSKLESIQADEERLKKYLESERSQPSTRRIDSNKYFNDFN</sequence>
<feature type="region of interest" description="Disordered" evidence="2">
    <location>
        <begin position="1"/>
        <end position="32"/>
    </location>
</feature>
<proteinExistence type="predicted"/>
<feature type="region of interest" description="Disordered" evidence="2">
    <location>
        <begin position="258"/>
        <end position="294"/>
    </location>
</feature>
<protein>
    <recommendedName>
        <fullName evidence="5">GOLD domain-containing protein</fullName>
    </recommendedName>
</protein>
<keyword evidence="1" id="KW-0175">Coiled coil</keyword>
<feature type="non-terminal residue" evidence="3">
    <location>
        <position position="1"/>
    </location>
</feature>
<gene>
    <name evidence="3" type="ORF">PSNMU_V1.4_AUG-EV-PASAV3_0077220</name>
</gene>
<dbReference type="EMBL" id="CAACVS010000311">
    <property type="protein sequence ID" value="VEU40825.1"/>
    <property type="molecule type" value="Genomic_DNA"/>
</dbReference>
<feature type="compositionally biased region" description="Basic and acidic residues" evidence="2">
    <location>
        <begin position="176"/>
        <end position="209"/>
    </location>
</feature>
<evidence type="ECO:0000256" key="2">
    <source>
        <dbReference type="SAM" id="MobiDB-lite"/>
    </source>
</evidence>
<feature type="region of interest" description="Disordered" evidence="2">
    <location>
        <begin position="614"/>
        <end position="636"/>
    </location>
</feature>
<evidence type="ECO:0000256" key="1">
    <source>
        <dbReference type="SAM" id="Coils"/>
    </source>
</evidence>
<reference evidence="3 4" key="1">
    <citation type="submission" date="2019-01" db="EMBL/GenBank/DDBJ databases">
        <authorList>
            <person name="Ferrante I. M."/>
        </authorList>
    </citation>
    <scope>NUCLEOTIDE SEQUENCE [LARGE SCALE GENOMIC DNA]</scope>
    <source>
        <strain evidence="3 4">B856</strain>
    </source>
</reference>
<feature type="region of interest" description="Disordered" evidence="2">
    <location>
        <begin position="80"/>
        <end position="123"/>
    </location>
</feature>
<feature type="compositionally biased region" description="Basic and acidic residues" evidence="2">
    <location>
        <begin position="614"/>
        <end position="628"/>
    </location>
</feature>
<feature type="region of interest" description="Disordered" evidence="2">
    <location>
        <begin position="175"/>
        <end position="209"/>
    </location>
</feature>
<keyword evidence="4" id="KW-1185">Reference proteome</keyword>
<dbReference type="Gene3D" id="2.60.120.680">
    <property type="entry name" value="GOLD domain"/>
    <property type="match status" value="1"/>
</dbReference>
<name>A0A448ZFM4_9STRA</name>
<dbReference type="Proteomes" id="UP000291116">
    <property type="component" value="Unassembled WGS sequence"/>
</dbReference>
<evidence type="ECO:0000313" key="3">
    <source>
        <dbReference type="EMBL" id="VEU40825.1"/>
    </source>
</evidence>
<organism evidence="3 4">
    <name type="scientific">Pseudo-nitzschia multistriata</name>
    <dbReference type="NCBI Taxonomy" id="183589"/>
    <lineage>
        <taxon>Eukaryota</taxon>
        <taxon>Sar</taxon>
        <taxon>Stramenopiles</taxon>
        <taxon>Ochrophyta</taxon>
        <taxon>Bacillariophyta</taxon>
        <taxon>Bacillariophyceae</taxon>
        <taxon>Bacillariophycidae</taxon>
        <taxon>Bacillariales</taxon>
        <taxon>Bacillariaceae</taxon>
        <taxon>Pseudo-nitzschia</taxon>
    </lineage>
</organism>
<dbReference type="AlphaFoldDB" id="A0A448ZFM4"/>
<evidence type="ECO:0008006" key="5">
    <source>
        <dbReference type="Google" id="ProtNLM"/>
    </source>
</evidence>
<feature type="coiled-coil region" evidence="1">
    <location>
        <begin position="551"/>
        <end position="606"/>
    </location>
</feature>
<feature type="compositionally biased region" description="Polar residues" evidence="2">
    <location>
        <begin position="258"/>
        <end position="267"/>
    </location>
</feature>
<dbReference type="OrthoDB" id="10557182at2759"/>
<feature type="compositionally biased region" description="Basic and acidic residues" evidence="2">
    <location>
        <begin position="21"/>
        <end position="32"/>
    </location>
</feature>
<accession>A0A448ZFM4</accession>
<feature type="compositionally biased region" description="Basic and acidic residues" evidence="2">
    <location>
        <begin position="1"/>
        <end position="13"/>
    </location>
</feature>